<evidence type="ECO:0000256" key="9">
    <source>
        <dbReference type="HAMAP-Rule" id="MF_00024"/>
    </source>
</evidence>
<evidence type="ECO:0000313" key="11">
    <source>
        <dbReference type="Proteomes" id="UP001501047"/>
    </source>
</evidence>
<reference evidence="10 11" key="1">
    <citation type="journal article" date="2019" name="Int. J. Syst. Evol. Microbiol.">
        <title>The Global Catalogue of Microorganisms (GCM) 10K type strain sequencing project: providing services to taxonomists for standard genome sequencing and annotation.</title>
        <authorList>
            <consortium name="The Broad Institute Genomics Platform"/>
            <consortium name="The Broad Institute Genome Sequencing Center for Infectious Disease"/>
            <person name="Wu L."/>
            <person name="Ma J."/>
        </authorList>
    </citation>
    <scope>NUCLEOTIDE SEQUENCE [LARGE SCALE GENOMIC DNA]</scope>
    <source>
        <strain evidence="10 11">JCM 1417</strain>
    </source>
</reference>
<sequence>MINFHISLNILCVFLAAILDFILGDPSWLPHPIIYIGKLIGALEKWLRKHFPNNSKLKWTSLFMVFIVCAMTYMIPYLLLKLSIINNIIFIVANTLIIWTTLAAKSLHSAGIQVYDALGEDDIKEARVKLSYIVGRDTTSLSKDEIIRGDVETIAENTSDGIIAPIIYAIIGGAPLAMMYKGINTMDSMVGYLNEKYKNIGFFPANIDDIFNFIPARLTGVLMCLTAWIVNGSIITSFKIMIRDRKNHKSPNCAYPEGATAGALSIELGGTNTYFGEVVEKPTIGDATESLSHHHIKKSIILMYSSEILLIILSLASLIIL</sequence>
<evidence type="ECO:0000256" key="7">
    <source>
        <dbReference type="ARBA" id="ARBA00022989"/>
    </source>
</evidence>
<dbReference type="InterPro" id="IPR004485">
    <property type="entry name" value="Cobalamin_biosynth_CobD/CbiB"/>
</dbReference>
<evidence type="ECO:0000256" key="8">
    <source>
        <dbReference type="ARBA" id="ARBA00023136"/>
    </source>
</evidence>
<feature type="transmembrane region" description="Helical" evidence="9">
    <location>
        <begin position="162"/>
        <end position="180"/>
    </location>
</feature>
<evidence type="ECO:0000256" key="4">
    <source>
        <dbReference type="ARBA" id="ARBA00022475"/>
    </source>
</evidence>
<proteinExistence type="inferred from homology"/>
<evidence type="ECO:0000313" key="10">
    <source>
        <dbReference type="EMBL" id="GAA0766409.1"/>
    </source>
</evidence>
<comment type="subcellular location">
    <subcellularLocation>
        <location evidence="1 9">Cell membrane</location>
        <topology evidence="1 9">Multi-pass membrane protein</topology>
    </subcellularLocation>
</comment>
<evidence type="ECO:0000256" key="2">
    <source>
        <dbReference type="ARBA" id="ARBA00004953"/>
    </source>
</evidence>
<evidence type="ECO:0000256" key="1">
    <source>
        <dbReference type="ARBA" id="ARBA00004651"/>
    </source>
</evidence>
<comment type="function">
    <text evidence="9">Converts cobyric acid to cobinamide by the addition of aminopropanol on the F carboxylic group.</text>
</comment>
<dbReference type="EMBL" id="BAAACI010000001">
    <property type="protein sequence ID" value="GAA0766409.1"/>
    <property type="molecule type" value="Genomic_DNA"/>
</dbReference>
<dbReference type="Pfam" id="PF03186">
    <property type="entry name" value="CobD_Cbib"/>
    <property type="match status" value="1"/>
</dbReference>
<gene>
    <name evidence="10" type="primary">cbiB</name>
    <name evidence="9" type="synonym">cobD</name>
    <name evidence="10" type="ORF">GCM10008908_04060</name>
</gene>
<comment type="similarity">
    <text evidence="3 9">Belongs to the CobD/CbiB family.</text>
</comment>
<evidence type="ECO:0000256" key="5">
    <source>
        <dbReference type="ARBA" id="ARBA00022573"/>
    </source>
</evidence>
<keyword evidence="7 9" id="KW-1133">Transmembrane helix</keyword>
<dbReference type="PANTHER" id="PTHR34308:SF1">
    <property type="entry name" value="COBALAMIN BIOSYNTHESIS PROTEIN CBIB"/>
    <property type="match status" value="1"/>
</dbReference>
<dbReference type="HAMAP" id="MF_00024">
    <property type="entry name" value="CobD_CbiB"/>
    <property type="match status" value="1"/>
</dbReference>
<name>A0ABN1KH84_CLOSU</name>
<accession>A0ABN1KH84</accession>
<keyword evidence="4 9" id="KW-1003">Cell membrane</keyword>
<keyword evidence="8 9" id="KW-0472">Membrane</keyword>
<feature type="transmembrane region" description="Helical" evidence="9">
    <location>
        <begin position="300"/>
        <end position="320"/>
    </location>
</feature>
<protein>
    <recommendedName>
        <fullName evidence="9">Cobalamin biosynthesis protein CobD</fullName>
    </recommendedName>
</protein>
<dbReference type="NCBIfam" id="TIGR00380">
    <property type="entry name" value="cobal_cbiB"/>
    <property type="match status" value="1"/>
</dbReference>
<keyword evidence="6 9" id="KW-0812">Transmembrane</keyword>
<organism evidence="10 11">
    <name type="scientific">Clostridium subterminale</name>
    <dbReference type="NCBI Taxonomy" id="1550"/>
    <lineage>
        <taxon>Bacteria</taxon>
        <taxon>Bacillati</taxon>
        <taxon>Bacillota</taxon>
        <taxon>Clostridia</taxon>
        <taxon>Eubacteriales</taxon>
        <taxon>Clostridiaceae</taxon>
        <taxon>Clostridium</taxon>
    </lineage>
</organism>
<keyword evidence="11" id="KW-1185">Reference proteome</keyword>
<evidence type="ECO:0000256" key="6">
    <source>
        <dbReference type="ARBA" id="ARBA00022692"/>
    </source>
</evidence>
<comment type="pathway">
    <text evidence="2 9">Cofactor biosynthesis; adenosylcobalamin biosynthesis.</text>
</comment>
<feature type="transmembrane region" description="Helical" evidence="9">
    <location>
        <begin position="59"/>
        <end position="78"/>
    </location>
</feature>
<keyword evidence="5 9" id="KW-0169">Cobalamin biosynthesis</keyword>
<dbReference type="PANTHER" id="PTHR34308">
    <property type="entry name" value="COBALAMIN BIOSYNTHESIS PROTEIN CBIB"/>
    <property type="match status" value="1"/>
</dbReference>
<feature type="transmembrane region" description="Helical" evidence="9">
    <location>
        <begin position="220"/>
        <end position="242"/>
    </location>
</feature>
<comment type="caution">
    <text evidence="10">The sequence shown here is derived from an EMBL/GenBank/DDBJ whole genome shotgun (WGS) entry which is preliminary data.</text>
</comment>
<dbReference type="Proteomes" id="UP001501047">
    <property type="component" value="Unassembled WGS sequence"/>
</dbReference>
<evidence type="ECO:0000256" key="3">
    <source>
        <dbReference type="ARBA" id="ARBA00006263"/>
    </source>
</evidence>
<feature type="transmembrane region" description="Helical" evidence="9">
    <location>
        <begin position="7"/>
        <end position="23"/>
    </location>
</feature>